<organism evidence="2 3">
    <name type="scientific">Streptomyces brasiliscabiei</name>
    <dbReference type="NCBI Taxonomy" id="2736302"/>
    <lineage>
        <taxon>Bacteria</taxon>
        <taxon>Bacillati</taxon>
        <taxon>Actinomycetota</taxon>
        <taxon>Actinomycetes</taxon>
        <taxon>Kitasatosporales</taxon>
        <taxon>Streptomycetaceae</taxon>
        <taxon>Streptomyces</taxon>
    </lineage>
</organism>
<sequence length="329" mass="35618">MSTMTTTAPTGVPAPRAGSRLRGEIWTVLRPHRAALLVWGAYVLAMAGWMLWLRVVALDDVRRESASCERQGGCVDIESAMSYGTSMSMIGSLVSYLCYGVAAWAGASLTGRELERGTARLAWTQSVTPTRWLVVRLAVPAAVLIPCTTVLVLLYRSAWGADRSIMGDEWYYPDPMVNRGPLLVAYALCALAVGALAGLALKRALPALAVALGFMVWFHLMLDDLSPRLWPATTLTGTTAARLPMSADQLDLGAVTASGARVDDLSCFGDDTDLDYTRCMSGKGFTDLYAEVHPASHFWPLHLMATAVVLAVTVLATAAAFWFLRRRTR</sequence>
<feature type="transmembrane region" description="Helical" evidence="1">
    <location>
        <begin position="301"/>
        <end position="324"/>
    </location>
</feature>
<feature type="transmembrane region" description="Helical" evidence="1">
    <location>
        <begin position="89"/>
        <end position="111"/>
    </location>
</feature>
<feature type="transmembrane region" description="Helical" evidence="1">
    <location>
        <begin position="34"/>
        <end position="52"/>
    </location>
</feature>
<keyword evidence="1" id="KW-0472">Membrane</keyword>
<dbReference type="Proteomes" id="UP001365781">
    <property type="component" value="Unassembled WGS sequence"/>
</dbReference>
<feature type="transmembrane region" description="Helical" evidence="1">
    <location>
        <begin position="132"/>
        <end position="156"/>
    </location>
</feature>
<evidence type="ECO:0000256" key="1">
    <source>
        <dbReference type="SAM" id="Phobius"/>
    </source>
</evidence>
<proteinExistence type="predicted"/>
<keyword evidence="1" id="KW-0812">Transmembrane</keyword>
<evidence type="ECO:0000313" key="2">
    <source>
        <dbReference type="EMBL" id="MEI5616234.1"/>
    </source>
</evidence>
<reference evidence="2 3" key="1">
    <citation type="submission" date="2024-03" db="EMBL/GenBank/DDBJ databases">
        <title>First Report of Pectobacterium brasiliscabiei causing potato scab in china.</title>
        <authorList>
            <person name="Handique U."/>
        </authorList>
    </citation>
    <scope>NUCLEOTIDE SEQUENCE [LARGE SCALE GENOMIC DNA]</scope>
    <source>
        <strain evidence="2 3">ZRIMU1503</strain>
    </source>
</reference>
<comment type="caution">
    <text evidence="2">The sequence shown here is derived from an EMBL/GenBank/DDBJ whole genome shotgun (WGS) entry which is preliminary data.</text>
</comment>
<accession>A0ABU8GTB1</accession>
<gene>
    <name evidence="2" type="ORF">WB403_44770</name>
</gene>
<keyword evidence="1" id="KW-1133">Transmembrane helix</keyword>
<name>A0ABU8GTB1_9ACTN</name>
<evidence type="ECO:0000313" key="3">
    <source>
        <dbReference type="Proteomes" id="UP001365781"/>
    </source>
</evidence>
<dbReference type="EMBL" id="JBBAYM010000049">
    <property type="protein sequence ID" value="MEI5616234.1"/>
    <property type="molecule type" value="Genomic_DNA"/>
</dbReference>
<dbReference type="RefSeq" id="WP_336542499.1">
    <property type="nucleotide sequence ID" value="NZ_JBBAYL010000036.1"/>
</dbReference>
<keyword evidence="3" id="KW-1185">Reference proteome</keyword>
<feature type="transmembrane region" description="Helical" evidence="1">
    <location>
        <begin position="204"/>
        <end position="222"/>
    </location>
</feature>
<feature type="transmembrane region" description="Helical" evidence="1">
    <location>
        <begin position="176"/>
        <end position="197"/>
    </location>
</feature>
<protein>
    <submittedName>
        <fullName evidence="2">ABC transporter permease</fullName>
    </submittedName>
</protein>